<dbReference type="PANTHER" id="PTHR11680">
    <property type="entry name" value="SERINE HYDROXYMETHYLTRANSFERASE"/>
    <property type="match status" value="1"/>
</dbReference>
<evidence type="ECO:0000256" key="9">
    <source>
        <dbReference type="RuleBase" id="RU000585"/>
    </source>
</evidence>
<dbReference type="HAMAP" id="MF_00051">
    <property type="entry name" value="SHMT"/>
    <property type="match status" value="1"/>
</dbReference>
<comment type="catalytic activity">
    <reaction evidence="1 9">
        <text>(6R)-5,10-methylene-5,6,7,8-tetrahydrofolate + glycine + H2O = (6S)-5,6,7,8-tetrahydrofolate + L-serine</text>
        <dbReference type="Rhea" id="RHEA:15481"/>
        <dbReference type="ChEBI" id="CHEBI:15377"/>
        <dbReference type="ChEBI" id="CHEBI:15636"/>
        <dbReference type="ChEBI" id="CHEBI:33384"/>
        <dbReference type="ChEBI" id="CHEBI:57305"/>
        <dbReference type="ChEBI" id="CHEBI:57453"/>
        <dbReference type="EC" id="2.1.2.1"/>
    </reaction>
</comment>
<keyword evidence="7 8" id="KW-0663">Pyridoxal phosphate</keyword>
<dbReference type="Pfam" id="PF00464">
    <property type="entry name" value="SHMT"/>
    <property type="match status" value="1"/>
</dbReference>
<dbReference type="NCBIfam" id="NF000586">
    <property type="entry name" value="PRK00011.1"/>
    <property type="match status" value="1"/>
</dbReference>
<dbReference type="InterPro" id="IPR015422">
    <property type="entry name" value="PyrdxlP-dep_Trfase_small"/>
</dbReference>
<comment type="pathway">
    <text evidence="3 9">One-carbon metabolism; tetrahydrofolate interconversion.</text>
</comment>
<evidence type="ECO:0000256" key="7">
    <source>
        <dbReference type="ARBA" id="ARBA00022898"/>
    </source>
</evidence>
<dbReference type="PANTHER" id="PTHR11680:SF35">
    <property type="entry name" value="SERINE HYDROXYMETHYLTRANSFERASE 1"/>
    <property type="match status" value="1"/>
</dbReference>
<dbReference type="FunFam" id="3.40.640.10:FF:000050">
    <property type="entry name" value="Serine hydroxymethyltransferase"/>
    <property type="match status" value="1"/>
</dbReference>
<dbReference type="SUPFAM" id="SSF53383">
    <property type="entry name" value="PLP-dependent transferases"/>
    <property type="match status" value="1"/>
</dbReference>
<evidence type="ECO:0000256" key="5">
    <source>
        <dbReference type="ARBA" id="ARBA00022563"/>
    </source>
</evidence>
<feature type="modified residue" description="N6-(pyridoxal phosphate)lysine" evidence="8">
    <location>
        <position position="247"/>
    </location>
</feature>
<dbReference type="GO" id="GO:0004372">
    <property type="term" value="F:glycine hydroxymethyltransferase activity"/>
    <property type="evidence" value="ECO:0007669"/>
    <property type="project" value="UniProtKB-EC"/>
</dbReference>
<sequence length="464" mass="51169">MARTVDPWNACLNTPLQEDDKEIYDLIQKEKYRQYSGLELIASENFTSLAVMEANGSPLTNKYSEGLPGARYYGGNEYIDQIENLCRKRALEAFHLNPSEWGVNVQPYSGSTANFATLTALLQPQDRLMGLDLPSGGHLTHGWQTAKRKVSSSSIYFQSMPYRVNGDTGLIDYDKLEENAQLFRPKLIICGASAYARDWDYARLRRIADQHGAYVMADIAHISGLVASAEANDPFTFCDVVTTTTHKTLRGPRAGLVFFRKNKDELETRVNGAVFPSCQGGPHNNTIAAIAVALKQVATPEFKQYAKQVRANAKALGEALTGYGYKLVTGGTDNHLVLWDLRPLNLTGNKLEKICDMANITINKNSIHGDVSMLSPGGVRLGTPALTSRSFKEQDFIKVAEYLHRAVQISVAVQEKAGNNSMKDFVAALQDNNDIPALKKEVEDFSTSFPMPGFDPNTIATTVE</sequence>
<dbReference type="InterPro" id="IPR015424">
    <property type="entry name" value="PyrdxlP-dep_Trfase"/>
</dbReference>
<dbReference type="GO" id="GO:0030170">
    <property type="term" value="F:pyridoxal phosphate binding"/>
    <property type="evidence" value="ECO:0007669"/>
    <property type="project" value="InterPro"/>
</dbReference>
<evidence type="ECO:0000256" key="6">
    <source>
        <dbReference type="ARBA" id="ARBA00022679"/>
    </source>
</evidence>
<dbReference type="InterPro" id="IPR019798">
    <property type="entry name" value="Ser_HO-MeTrfase_PLP_BS"/>
</dbReference>
<dbReference type="InterPro" id="IPR001085">
    <property type="entry name" value="Ser_HO-MeTrfase"/>
</dbReference>
<dbReference type="PROSITE" id="PS51450">
    <property type="entry name" value="LRR"/>
    <property type="match status" value="1"/>
</dbReference>
<feature type="domain" description="Serine hydroxymethyltransferase-like" evidence="10">
    <location>
        <begin position="16"/>
        <end position="403"/>
    </location>
</feature>
<keyword evidence="5 9" id="KW-0554">One-carbon metabolism</keyword>
<dbReference type="OrthoDB" id="10265628at2759"/>
<dbReference type="InterPro" id="IPR049943">
    <property type="entry name" value="Ser_HO-MeTrfase-like"/>
</dbReference>
<evidence type="ECO:0000313" key="12">
    <source>
        <dbReference type="Proteomes" id="UP000789572"/>
    </source>
</evidence>
<evidence type="ECO:0000256" key="2">
    <source>
        <dbReference type="ARBA" id="ARBA00001933"/>
    </source>
</evidence>
<dbReference type="GO" id="GO:0035999">
    <property type="term" value="P:tetrahydrofolate interconversion"/>
    <property type="evidence" value="ECO:0007669"/>
    <property type="project" value="InterPro"/>
</dbReference>
<evidence type="ECO:0000256" key="8">
    <source>
        <dbReference type="PIRSR" id="PIRSR000412-50"/>
    </source>
</evidence>
<comment type="cofactor">
    <cofactor evidence="2 8 9">
        <name>pyridoxal 5'-phosphate</name>
        <dbReference type="ChEBI" id="CHEBI:597326"/>
    </cofactor>
</comment>
<keyword evidence="6 9" id="KW-0808">Transferase</keyword>
<dbReference type="GO" id="GO:0005739">
    <property type="term" value="C:mitochondrion"/>
    <property type="evidence" value="ECO:0007669"/>
    <property type="project" value="TreeGrafter"/>
</dbReference>
<comment type="function">
    <text evidence="9">Interconversion of serine and glycine.</text>
</comment>
<proteinExistence type="inferred from homology"/>
<evidence type="ECO:0000313" key="11">
    <source>
        <dbReference type="EMBL" id="CAG8590826.1"/>
    </source>
</evidence>
<accession>A0A9N9C8D9</accession>
<dbReference type="Gene3D" id="3.40.640.10">
    <property type="entry name" value="Type I PLP-dependent aspartate aminotransferase-like (Major domain)"/>
    <property type="match status" value="1"/>
</dbReference>
<dbReference type="InterPro" id="IPR039429">
    <property type="entry name" value="SHMT-like_dom"/>
</dbReference>
<dbReference type="CDD" id="cd00378">
    <property type="entry name" value="SHMT"/>
    <property type="match status" value="1"/>
</dbReference>
<dbReference type="Proteomes" id="UP000789572">
    <property type="component" value="Unassembled WGS sequence"/>
</dbReference>
<evidence type="ECO:0000256" key="3">
    <source>
        <dbReference type="ARBA" id="ARBA00004777"/>
    </source>
</evidence>
<dbReference type="PROSITE" id="PS00096">
    <property type="entry name" value="SHMT"/>
    <property type="match status" value="1"/>
</dbReference>
<keyword evidence="12" id="KW-1185">Reference proteome</keyword>
<evidence type="ECO:0000256" key="1">
    <source>
        <dbReference type="ARBA" id="ARBA00001528"/>
    </source>
</evidence>
<protein>
    <recommendedName>
        <fullName evidence="9">Serine hydroxymethyltransferase</fullName>
        <ecNumber evidence="9">2.1.2.1</ecNumber>
    </recommendedName>
</protein>
<evidence type="ECO:0000259" key="10">
    <source>
        <dbReference type="Pfam" id="PF00464"/>
    </source>
</evidence>
<dbReference type="PIRSF" id="PIRSF000412">
    <property type="entry name" value="SHMT"/>
    <property type="match status" value="1"/>
</dbReference>
<comment type="caution">
    <text evidence="11">The sequence shown here is derived from an EMBL/GenBank/DDBJ whole genome shotgun (WGS) entry which is preliminary data.</text>
</comment>
<dbReference type="InterPro" id="IPR015421">
    <property type="entry name" value="PyrdxlP-dep_Trfase_major"/>
</dbReference>
<dbReference type="EMBL" id="CAJVPJ010001429">
    <property type="protein sequence ID" value="CAG8590826.1"/>
    <property type="molecule type" value="Genomic_DNA"/>
</dbReference>
<name>A0A9N9C8D9_9GLOM</name>
<gene>
    <name evidence="11" type="ORF">POCULU_LOCUS6965</name>
</gene>
<dbReference type="InterPro" id="IPR001611">
    <property type="entry name" value="Leu-rich_rpt"/>
</dbReference>
<evidence type="ECO:0000256" key="4">
    <source>
        <dbReference type="ARBA" id="ARBA00006376"/>
    </source>
</evidence>
<dbReference type="Gene3D" id="3.90.1150.10">
    <property type="entry name" value="Aspartate Aminotransferase, domain 1"/>
    <property type="match status" value="1"/>
</dbReference>
<comment type="similarity">
    <text evidence="4 9">Belongs to the SHMT family.</text>
</comment>
<organism evidence="11 12">
    <name type="scientific">Paraglomus occultum</name>
    <dbReference type="NCBI Taxonomy" id="144539"/>
    <lineage>
        <taxon>Eukaryota</taxon>
        <taxon>Fungi</taxon>
        <taxon>Fungi incertae sedis</taxon>
        <taxon>Mucoromycota</taxon>
        <taxon>Glomeromycotina</taxon>
        <taxon>Glomeromycetes</taxon>
        <taxon>Paraglomerales</taxon>
        <taxon>Paraglomeraceae</taxon>
        <taxon>Paraglomus</taxon>
    </lineage>
</organism>
<dbReference type="AlphaFoldDB" id="A0A9N9C8D9"/>
<reference evidence="11" key="1">
    <citation type="submission" date="2021-06" db="EMBL/GenBank/DDBJ databases">
        <authorList>
            <person name="Kallberg Y."/>
            <person name="Tangrot J."/>
            <person name="Rosling A."/>
        </authorList>
    </citation>
    <scope>NUCLEOTIDE SEQUENCE</scope>
    <source>
        <strain evidence="11">IA702</strain>
    </source>
</reference>
<dbReference type="GO" id="GO:0019264">
    <property type="term" value="P:glycine biosynthetic process from serine"/>
    <property type="evidence" value="ECO:0007669"/>
    <property type="project" value="InterPro"/>
</dbReference>
<dbReference type="EC" id="2.1.2.1" evidence="9"/>